<dbReference type="GO" id="GO:0008236">
    <property type="term" value="F:serine-type peptidase activity"/>
    <property type="evidence" value="ECO:0007669"/>
    <property type="project" value="InterPro"/>
</dbReference>
<dbReference type="RefSeq" id="WP_072552363.1">
    <property type="nucleotide sequence ID" value="NZ_CP018153.1"/>
</dbReference>
<dbReference type="EMBL" id="CP018153">
    <property type="protein sequence ID" value="APG59710.1"/>
    <property type="molecule type" value="Genomic_DNA"/>
</dbReference>
<evidence type="ECO:0000313" key="3">
    <source>
        <dbReference type="Proteomes" id="UP000182510"/>
    </source>
</evidence>
<evidence type="ECO:0000259" key="1">
    <source>
        <dbReference type="SMART" id="SM00245"/>
    </source>
</evidence>
<dbReference type="CDD" id="cd07561">
    <property type="entry name" value="Peptidase_S41_CPP_like"/>
    <property type="match status" value="1"/>
</dbReference>
<name>A0A1L3J3M0_9FLAO</name>
<dbReference type="InterPro" id="IPR029045">
    <property type="entry name" value="ClpP/crotonase-like_dom_sf"/>
</dbReference>
<dbReference type="SUPFAM" id="SSF52096">
    <property type="entry name" value="ClpP/crotonase"/>
    <property type="match status" value="1"/>
</dbReference>
<feature type="domain" description="Tail specific protease" evidence="1">
    <location>
        <begin position="200"/>
        <end position="421"/>
    </location>
</feature>
<dbReference type="Pfam" id="PF18294">
    <property type="entry name" value="Pept_S41_N"/>
    <property type="match status" value="1"/>
</dbReference>
<protein>
    <submittedName>
        <fullName evidence="2">Peptidase S41</fullName>
    </submittedName>
</protein>
<dbReference type="PANTHER" id="PTHR32060">
    <property type="entry name" value="TAIL-SPECIFIC PROTEASE"/>
    <property type="match status" value="1"/>
</dbReference>
<accession>A0A1L3J3M0</accession>
<dbReference type="AlphaFoldDB" id="A0A1L3J3M0"/>
<dbReference type="GO" id="GO:0030288">
    <property type="term" value="C:outer membrane-bounded periplasmic space"/>
    <property type="evidence" value="ECO:0007669"/>
    <property type="project" value="TreeGrafter"/>
</dbReference>
<dbReference type="InterPro" id="IPR041613">
    <property type="entry name" value="Pept_S41_N"/>
</dbReference>
<dbReference type="SMART" id="SM00245">
    <property type="entry name" value="TSPc"/>
    <property type="match status" value="1"/>
</dbReference>
<dbReference type="PANTHER" id="PTHR32060:SF30">
    <property type="entry name" value="CARBOXY-TERMINAL PROCESSING PROTEASE CTPA"/>
    <property type="match status" value="1"/>
</dbReference>
<dbReference type="STRING" id="1913577.LPB144_04460"/>
<dbReference type="OrthoDB" id="7168509at2"/>
<dbReference type="GO" id="GO:0004175">
    <property type="term" value="F:endopeptidase activity"/>
    <property type="evidence" value="ECO:0007669"/>
    <property type="project" value="TreeGrafter"/>
</dbReference>
<dbReference type="Gene3D" id="3.30.750.170">
    <property type="match status" value="1"/>
</dbReference>
<keyword evidence="3" id="KW-1185">Reference proteome</keyword>
<dbReference type="KEGG" id="grl:LPB144_04460"/>
<reference evidence="2 3" key="1">
    <citation type="submission" date="2016-11" db="EMBL/GenBank/DDBJ databases">
        <title>Gramella sp. LPB0144 isolated from marine environment.</title>
        <authorList>
            <person name="Kim E."/>
            <person name="Yi H."/>
        </authorList>
    </citation>
    <scope>NUCLEOTIDE SEQUENCE [LARGE SCALE GENOMIC DNA]</scope>
    <source>
        <strain evidence="2 3">LPB0144</strain>
    </source>
</reference>
<dbReference type="PROSITE" id="PS51257">
    <property type="entry name" value="PROKAR_LIPOPROTEIN"/>
    <property type="match status" value="1"/>
</dbReference>
<gene>
    <name evidence="2" type="ORF">LPB144_04460</name>
</gene>
<proteinExistence type="predicted"/>
<dbReference type="Proteomes" id="UP000182510">
    <property type="component" value="Chromosome"/>
</dbReference>
<evidence type="ECO:0000313" key="2">
    <source>
        <dbReference type="EMBL" id="APG59710.1"/>
    </source>
</evidence>
<dbReference type="GO" id="GO:0006508">
    <property type="term" value="P:proteolysis"/>
    <property type="evidence" value="ECO:0007669"/>
    <property type="project" value="InterPro"/>
</dbReference>
<dbReference type="Gene3D" id="3.90.226.10">
    <property type="entry name" value="2-enoyl-CoA Hydratase, Chain A, domain 1"/>
    <property type="match status" value="1"/>
</dbReference>
<organism evidence="2 3">
    <name type="scientific">Christiangramia salexigens</name>
    <dbReference type="NCBI Taxonomy" id="1913577"/>
    <lineage>
        <taxon>Bacteria</taxon>
        <taxon>Pseudomonadati</taxon>
        <taxon>Bacteroidota</taxon>
        <taxon>Flavobacteriia</taxon>
        <taxon>Flavobacteriales</taxon>
        <taxon>Flavobacteriaceae</taxon>
        <taxon>Christiangramia</taxon>
    </lineage>
</organism>
<dbReference type="GO" id="GO:0007165">
    <property type="term" value="P:signal transduction"/>
    <property type="evidence" value="ECO:0007669"/>
    <property type="project" value="TreeGrafter"/>
</dbReference>
<dbReference type="InterPro" id="IPR036034">
    <property type="entry name" value="PDZ_sf"/>
</dbReference>
<sequence length="488" mass="54659">MKFFKYLTLLFVSATVLTSCSKDEDDIANPKPSTGGEMSLELEIKDFVWEGMNEIYLYKSDIPELRDSFDDDQNSYFDYLNQFESPEDLFYDGLVANQDRFSFIVDDYVELENNFAGISKTTGMNFRLSYEPNSSSELFGFVRYVSPNTPAKDAGITRGTLFSSINGEQLTLSNYQNLLNAETYVLGLAKLEGDNIIDTGETVEVSKIEYTSNPVFIAKTIETNGIKVGYLMYNSYTADFDDELNAAFADFKAANISELVLDLRYNGGGSVESSVDLASMITGQFEGEVFAQQQWNQKYQNYFLNNNPDRLYDYFNTEIRTGEKINSLNLTKVYIIGTGSTASASELTINGLRPYIDVVHVGTNTVGKFQASVTLYDSPNFGKDNANPDHKYAIQPLVYKSENANGVSDFVDGLTPDIVVQESIRNYGVLGDPNEKLLAAALADINGNRRAIQFEGPYLKEVTESGADQLDYQRMYIDDVPQLKRNDQ</sequence>
<dbReference type="InterPro" id="IPR005151">
    <property type="entry name" value="Tail-specific_protease"/>
</dbReference>
<dbReference type="Pfam" id="PF03572">
    <property type="entry name" value="Peptidase_S41"/>
    <property type="match status" value="1"/>
</dbReference>
<dbReference type="Gene3D" id="2.30.42.10">
    <property type="match status" value="1"/>
</dbReference>